<feature type="transmembrane region" description="Helical" evidence="10">
    <location>
        <begin position="25"/>
        <end position="47"/>
    </location>
</feature>
<feature type="transmembrane region" description="Helical" evidence="10">
    <location>
        <begin position="84"/>
        <end position="106"/>
    </location>
</feature>
<dbReference type="PANTHER" id="PTHR42922">
    <property type="entry name" value="PHOSPHATE TRANSPORT SYSTEM PERMEASE PROTEIN PSTA"/>
    <property type="match status" value="1"/>
</dbReference>
<keyword evidence="13" id="KW-1185">Reference proteome</keyword>
<comment type="caution">
    <text evidence="12">The sequence shown here is derived from an EMBL/GenBank/DDBJ whole genome shotgun (WGS) entry which is preliminary data.</text>
</comment>
<dbReference type="InterPro" id="IPR005672">
    <property type="entry name" value="Phosphate_PstA"/>
</dbReference>
<dbReference type="PANTHER" id="PTHR42922:SF1">
    <property type="entry name" value="PHOSPHATE TRANSPORT SYSTEM PERMEASE PROTEIN PSTA"/>
    <property type="match status" value="1"/>
</dbReference>
<dbReference type="Pfam" id="PF00528">
    <property type="entry name" value="BPD_transp_1"/>
    <property type="match status" value="1"/>
</dbReference>
<dbReference type="RefSeq" id="WP_081127198.1">
    <property type="nucleotide sequence ID" value="NZ_DAHXOC010000005.1"/>
</dbReference>
<evidence type="ECO:0000259" key="11">
    <source>
        <dbReference type="PROSITE" id="PS50928"/>
    </source>
</evidence>
<dbReference type="InterPro" id="IPR000515">
    <property type="entry name" value="MetI-like"/>
</dbReference>
<organism evidence="12 13">
    <name type="scientific">Metallibacterium scheffleri</name>
    <dbReference type="NCBI Taxonomy" id="993689"/>
    <lineage>
        <taxon>Bacteria</taxon>
        <taxon>Pseudomonadati</taxon>
        <taxon>Pseudomonadota</taxon>
        <taxon>Gammaproteobacteria</taxon>
        <taxon>Lysobacterales</taxon>
        <taxon>Rhodanobacteraceae</taxon>
        <taxon>Metallibacterium</taxon>
    </lineage>
</organism>
<keyword evidence="7 10" id="KW-0812">Transmembrane</keyword>
<evidence type="ECO:0000256" key="5">
    <source>
        <dbReference type="ARBA" id="ARBA00022475"/>
    </source>
</evidence>
<evidence type="ECO:0000256" key="8">
    <source>
        <dbReference type="ARBA" id="ARBA00022989"/>
    </source>
</evidence>
<feature type="transmembrane region" description="Helical" evidence="10">
    <location>
        <begin position="266"/>
        <end position="290"/>
    </location>
</feature>
<evidence type="ECO:0000313" key="13">
    <source>
        <dbReference type="Proteomes" id="UP000307749"/>
    </source>
</evidence>
<feature type="transmembrane region" description="Helical" evidence="10">
    <location>
        <begin position="208"/>
        <end position="228"/>
    </location>
</feature>
<dbReference type="STRING" id="993689.GCA_002077135_01897"/>
<feature type="transmembrane region" description="Helical" evidence="10">
    <location>
        <begin position="118"/>
        <end position="139"/>
    </location>
</feature>
<accession>A0A4V3UTF7</accession>
<protein>
    <recommendedName>
        <fullName evidence="3 10">Phosphate transport system permease protein PstA</fullName>
    </recommendedName>
</protein>
<dbReference type="GO" id="GO:0005886">
    <property type="term" value="C:plasma membrane"/>
    <property type="evidence" value="ECO:0007669"/>
    <property type="project" value="UniProtKB-SubCell"/>
</dbReference>
<evidence type="ECO:0000256" key="4">
    <source>
        <dbReference type="ARBA" id="ARBA00022448"/>
    </source>
</evidence>
<keyword evidence="8 10" id="KW-1133">Transmembrane helix</keyword>
<dbReference type="CDD" id="cd06261">
    <property type="entry name" value="TM_PBP2"/>
    <property type="match status" value="1"/>
</dbReference>
<feature type="domain" description="ABC transmembrane type-1" evidence="11">
    <location>
        <begin position="81"/>
        <end position="286"/>
    </location>
</feature>
<comment type="subcellular location">
    <subcellularLocation>
        <location evidence="10">Cell inner membrane</location>
        <topology evidence="10">Multi-pass membrane protein</topology>
    </subcellularLocation>
    <subcellularLocation>
        <location evidence="1">Cell membrane</location>
        <topology evidence="1">Multi-pass membrane protein</topology>
    </subcellularLocation>
</comment>
<feature type="transmembrane region" description="Helical" evidence="10">
    <location>
        <begin position="145"/>
        <end position="167"/>
    </location>
</feature>
<evidence type="ECO:0000256" key="1">
    <source>
        <dbReference type="ARBA" id="ARBA00004651"/>
    </source>
</evidence>
<gene>
    <name evidence="12" type="ORF">B1806_08520</name>
</gene>
<dbReference type="InterPro" id="IPR051408">
    <property type="entry name" value="Phosphate_transprt_permease"/>
</dbReference>
<evidence type="ECO:0000256" key="7">
    <source>
        <dbReference type="ARBA" id="ARBA00022692"/>
    </source>
</evidence>
<dbReference type="Proteomes" id="UP000307749">
    <property type="component" value="Unassembled WGS sequence"/>
</dbReference>
<name>A0A4V3UTF7_9GAMM</name>
<dbReference type="SUPFAM" id="SSF161098">
    <property type="entry name" value="MetI-like"/>
    <property type="match status" value="1"/>
</dbReference>
<dbReference type="Gene3D" id="1.10.3720.10">
    <property type="entry name" value="MetI-like"/>
    <property type="match status" value="1"/>
</dbReference>
<dbReference type="PROSITE" id="PS50928">
    <property type="entry name" value="ABC_TM1"/>
    <property type="match status" value="1"/>
</dbReference>
<keyword evidence="6" id="KW-0592">Phosphate transport</keyword>
<evidence type="ECO:0000256" key="3">
    <source>
        <dbReference type="ARBA" id="ARBA00016864"/>
    </source>
</evidence>
<dbReference type="GO" id="GO:0005315">
    <property type="term" value="F:phosphate transmembrane transporter activity"/>
    <property type="evidence" value="ECO:0007669"/>
    <property type="project" value="InterPro"/>
</dbReference>
<evidence type="ECO:0000256" key="9">
    <source>
        <dbReference type="ARBA" id="ARBA00023136"/>
    </source>
</evidence>
<dbReference type="NCBIfam" id="TIGR00974">
    <property type="entry name" value="3a0107s02c"/>
    <property type="match status" value="1"/>
</dbReference>
<keyword evidence="4" id="KW-0813">Transport</keyword>
<evidence type="ECO:0000256" key="2">
    <source>
        <dbReference type="ARBA" id="ARBA00007069"/>
    </source>
</evidence>
<evidence type="ECO:0000256" key="10">
    <source>
        <dbReference type="RuleBase" id="RU363043"/>
    </source>
</evidence>
<dbReference type="OrthoDB" id="9807065at2"/>
<comment type="similarity">
    <text evidence="2 10">Belongs to the binding-protein-dependent transport system permease family. CysTW subfamily.</text>
</comment>
<keyword evidence="9 10" id="KW-0472">Membrane</keyword>
<evidence type="ECO:0000256" key="6">
    <source>
        <dbReference type="ARBA" id="ARBA00022592"/>
    </source>
</evidence>
<evidence type="ECO:0000313" key="12">
    <source>
        <dbReference type="EMBL" id="THD10401.1"/>
    </source>
</evidence>
<dbReference type="EMBL" id="MWQO01000028">
    <property type="protein sequence ID" value="THD10401.1"/>
    <property type="molecule type" value="Genomic_DNA"/>
</dbReference>
<dbReference type="InterPro" id="IPR035906">
    <property type="entry name" value="MetI-like_sf"/>
</dbReference>
<dbReference type="GO" id="GO:0035435">
    <property type="term" value="P:phosphate ion transmembrane transport"/>
    <property type="evidence" value="ECO:0007669"/>
    <property type="project" value="InterPro"/>
</dbReference>
<dbReference type="AlphaFoldDB" id="A0A4V3UTF7"/>
<keyword evidence="5 10" id="KW-1003">Cell membrane</keyword>
<proteinExistence type="inferred from homology"/>
<reference evidence="12 13" key="1">
    <citation type="submission" date="2017-02" db="EMBL/GenBank/DDBJ databases">
        <title>Whole genome sequencing of Metallibacterium scheffleri DSM 24874 (T).</title>
        <authorList>
            <person name="Kumar S."/>
            <person name="Patil P."/>
            <person name="Patil P.B."/>
        </authorList>
    </citation>
    <scope>NUCLEOTIDE SEQUENCE [LARGE SCALE GENOMIC DNA]</scope>
    <source>
        <strain evidence="12 13">DSM 24874</strain>
    </source>
</reference>
<sequence length="299" mass="32156">MSTVTDPARALNPHARGRGRQQRRALASLAGWLLSGLAFLLLAFALLDILRLVFVRGFAALNLQLFLTPTSGIAGGLLNAIEGSVLITAGALLLAVPVGVFGGIYVSEFSREYFARAVRFIADVLVGVPSIVFGLFGYLTMVTALGWHFSLAAGCITLAMMIAPYILRTTELALRGVPGELREAGYALGASQANLVTRVLLRECAPRVLTGILLAMAISMGETAPLIYTVNWSNYYWSGHLTHEPVAYLTYVIWSFINEPFASAHALAYAAALLITLFVLAITLLARLSLSRLGVRRTS</sequence>